<comment type="caution">
    <text evidence="1">The sequence shown here is derived from an EMBL/GenBank/DDBJ whole genome shotgun (WGS) entry which is preliminary data.</text>
</comment>
<name>A0ACB7XY89_9ERIC</name>
<accession>A0ACB7XY89</accession>
<keyword evidence="2" id="KW-1185">Reference proteome</keyword>
<proteinExistence type="predicted"/>
<evidence type="ECO:0000313" key="1">
    <source>
        <dbReference type="EMBL" id="KAH7845665.1"/>
    </source>
</evidence>
<dbReference type="Proteomes" id="UP000828048">
    <property type="component" value="Chromosome 5"/>
</dbReference>
<evidence type="ECO:0000313" key="2">
    <source>
        <dbReference type="Proteomes" id="UP000828048"/>
    </source>
</evidence>
<sequence length="189" mass="21747">MKNNYDDDEFKVVFVLYMMGIVLCPTSEFGVNKRFLHALKDTSIISKLDWSQFVLEFLTDGIKRYKEKGRNAIRDCLLFLMLKVIVEVGVCKRERAVNQGKEIGQNEPIGELTHGVRELTSVVEEVVVLLHEKDTKHKDKKSSKHKDRNVKEPSHMKTNEDRKGSKEAISDDVTSPMKTKKMTIQSHLL</sequence>
<protein>
    <submittedName>
        <fullName evidence="1">Uncharacterized protein</fullName>
    </submittedName>
</protein>
<organism evidence="1 2">
    <name type="scientific">Vaccinium darrowii</name>
    <dbReference type="NCBI Taxonomy" id="229202"/>
    <lineage>
        <taxon>Eukaryota</taxon>
        <taxon>Viridiplantae</taxon>
        <taxon>Streptophyta</taxon>
        <taxon>Embryophyta</taxon>
        <taxon>Tracheophyta</taxon>
        <taxon>Spermatophyta</taxon>
        <taxon>Magnoliopsida</taxon>
        <taxon>eudicotyledons</taxon>
        <taxon>Gunneridae</taxon>
        <taxon>Pentapetalae</taxon>
        <taxon>asterids</taxon>
        <taxon>Ericales</taxon>
        <taxon>Ericaceae</taxon>
        <taxon>Vaccinioideae</taxon>
        <taxon>Vaccinieae</taxon>
        <taxon>Vaccinium</taxon>
    </lineage>
</organism>
<dbReference type="EMBL" id="CM037155">
    <property type="protein sequence ID" value="KAH7845665.1"/>
    <property type="molecule type" value="Genomic_DNA"/>
</dbReference>
<reference evidence="1 2" key="1">
    <citation type="journal article" date="2021" name="Hortic Res">
        <title>High-quality reference genome and annotation aids understanding of berry development for evergreen blueberry (Vaccinium darrowii).</title>
        <authorList>
            <person name="Yu J."/>
            <person name="Hulse-Kemp A.M."/>
            <person name="Babiker E."/>
            <person name="Staton M."/>
        </authorList>
    </citation>
    <scope>NUCLEOTIDE SEQUENCE [LARGE SCALE GENOMIC DNA]</scope>
    <source>
        <strain evidence="2">cv. NJ 8807/NJ 8810</strain>
        <tissue evidence="1">Young leaf</tissue>
    </source>
</reference>
<gene>
    <name evidence="1" type="ORF">Vadar_004558</name>
</gene>